<proteinExistence type="predicted"/>
<accession>F8A536</accession>
<organism evidence="1 2">
    <name type="scientific">Cellulomonas gilvus (strain ATCC 13127 / NRRL B-14078)</name>
    <name type="common">Cellvibrio gilvus</name>
    <dbReference type="NCBI Taxonomy" id="593907"/>
    <lineage>
        <taxon>Bacteria</taxon>
        <taxon>Bacillati</taxon>
        <taxon>Actinomycetota</taxon>
        <taxon>Actinomycetes</taxon>
        <taxon>Micrococcales</taxon>
        <taxon>Cellulomonadaceae</taxon>
        <taxon>Cellulomonas</taxon>
    </lineage>
</organism>
<dbReference type="AlphaFoldDB" id="F8A536"/>
<reference evidence="2" key="1">
    <citation type="submission" date="2011-04" db="EMBL/GenBank/DDBJ databases">
        <title>Complete sequence of Cellvibrio gilvus ATCC 13127.</title>
        <authorList>
            <person name="Lucas S."/>
            <person name="Han J."/>
            <person name="Lapidus A."/>
            <person name="Cheng J.-F."/>
            <person name="Goodwin L."/>
            <person name="Pitluck S."/>
            <person name="Peters L."/>
            <person name="Munk A."/>
            <person name="Detter J.C."/>
            <person name="Han C."/>
            <person name="Tapia R."/>
            <person name="Land M."/>
            <person name="Hauser L."/>
            <person name="Kyrpides N."/>
            <person name="Ivanova N."/>
            <person name="Ovchinnikova G."/>
            <person name="Pagani I."/>
            <person name="Mead D."/>
            <person name="Brumm P."/>
            <person name="Woyke T."/>
        </authorList>
    </citation>
    <scope>NUCLEOTIDE SEQUENCE [LARGE SCALE GENOMIC DNA]</scope>
    <source>
        <strain evidence="2">ATCC 13127 / NRRL B-14078</strain>
    </source>
</reference>
<gene>
    <name evidence="1" type="ordered locus">Celgi_2782</name>
</gene>
<keyword evidence="2" id="KW-1185">Reference proteome</keyword>
<dbReference type="STRING" id="593907.Celgi_2782"/>
<dbReference type="eggNOG" id="COG0501">
    <property type="taxonomic scope" value="Bacteria"/>
</dbReference>
<evidence type="ECO:0000313" key="1">
    <source>
        <dbReference type="EMBL" id="AEI13280.1"/>
    </source>
</evidence>
<dbReference type="OrthoDB" id="155290at2"/>
<dbReference type="HOGENOM" id="CLU_1088580_0_0_11"/>
<evidence type="ECO:0000313" key="2">
    <source>
        <dbReference type="Proteomes" id="UP000000485"/>
    </source>
</evidence>
<dbReference type="Proteomes" id="UP000000485">
    <property type="component" value="Chromosome"/>
</dbReference>
<sequence>MVFRATARVAGVERGSLADLLALTEAGRLGEVVHDLGLEPSTAADPDDASPATDVWVAVLRCALVECGAARWQHRWDDGPGLLGTDGEPLDLQPLARLGSGPASGASELRTRLTELGVDLDAVGASGEADARGARIVAGVANVRLGEDQYDVLLLSYGVVLVPCYKQYENGTGRLRALASSGTPAEIAARHWYVPFEDVATSRLVKRFPTSVTFTLHDGTELALRARMESQELASGSLVALQEAASHFAARPVPA</sequence>
<protein>
    <submittedName>
        <fullName evidence="1">Peptidase M48 Ste24p</fullName>
    </submittedName>
</protein>
<dbReference type="KEGG" id="cga:Celgi_2782"/>
<dbReference type="EMBL" id="CP002665">
    <property type="protein sequence ID" value="AEI13280.1"/>
    <property type="molecule type" value="Genomic_DNA"/>
</dbReference>
<name>F8A536_CELGA</name>
<dbReference type="RefSeq" id="WP_013884797.1">
    <property type="nucleotide sequence ID" value="NC_015671.1"/>
</dbReference>